<proteinExistence type="predicted"/>
<dbReference type="EMBL" id="JACHJH010000007">
    <property type="protein sequence ID" value="MBB4895393.1"/>
    <property type="molecule type" value="Genomic_DNA"/>
</dbReference>
<name>A0A7W7LTA6_9ACTN</name>
<feature type="domain" description="Asparagine synthetase" evidence="2">
    <location>
        <begin position="133"/>
        <end position="177"/>
    </location>
</feature>
<dbReference type="GO" id="GO:0004066">
    <property type="term" value="F:asparagine synthase (glutamine-hydrolyzing) activity"/>
    <property type="evidence" value="ECO:0007669"/>
    <property type="project" value="InterPro"/>
</dbReference>
<dbReference type="RefSeq" id="WP_281396895.1">
    <property type="nucleotide sequence ID" value="NZ_JACHJH010000007.1"/>
</dbReference>
<dbReference type="Proteomes" id="UP000556084">
    <property type="component" value="Unassembled WGS sequence"/>
</dbReference>
<dbReference type="Pfam" id="PF00733">
    <property type="entry name" value="Asn_synthase"/>
    <property type="match status" value="1"/>
</dbReference>
<organism evidence="3 4">
    <name type="scientific">Streptomyces olivoverticillatus</name>
    <dbReference type="NCBI Taxonomy" id="66427"/>
    <lineage>
        <taxon>Bacteria</taxon>
        <taxon>Bacillati</taxon>
        <taxon>Actinomycetota</taxon>
        <taxon>Actinomycetes</taxon>
        <taxon>Kitasatosporales</taxon>
        <taxon>Streptomycetaceae</taxon>
        <taxon>Streptomyces</taxon>
    </lineage>
</organism>
<keyword evidence="4" id="KW-1185">Reference proteome</keyword>
<feature type="compositionally biased region" description="Low complexity" evidence="1">
    <location>
        <begin position="180"/>
        <end position="196"/>
    </location>
</feature>
<gene>
    <name evidence="3" type="ORF">FHS39_004471</name>
</gene>
<dbReference type="InterPro" id="IPR014729">
    <property type="entry name" value="Rossmann-like_a/b/a_fold"/>
</dbReference>
<accession>A0A7W7LTA6</accession>
<dbReference type="SUPFAM" id="SSF52402">
    <property type="entry name" value="Adenine nucleotide alpha hydrolases-like"/>
    <property type="match status" value="1"/>
</dbReference>
<feature type="region of interest" description="Disordered" evidence="1">
    <location>
        <begin position="179"/>
        <end position="253"/>
    </location>
</feature>
<dbReference type="GO" id="GO:0006529">
    <property type="term" value="P:asparagine biosynthetic process"/>
    <property type="evidence" value="ECO:0007669"/>
    <property type="project" value="InterPro"/>
</dbReference>
<evidence type="ECO:0000259" key="2">
    <source>
        <dbReference type="Pfam" id="PF00733"/>
    </source>
</evidence>
<reference evidence="3 4" key="1">
    <citation type="submission" date="2020-08" db="EMBL/GenBank/DDBJ databases">
        <title>Genomic Encyclopedia of Type Strains, Phase III (KMG-III): the genomes of soil and plant-associated and newly described type strains.</title>
        <authorList>
            <person name="Whitman W."/>
        </authorList>
    </citation>
    <scope>NUCLEOTIDE SEQUENCE [LARGE SCALE GENOMIC DNA]</scope>
    <source>
        <strain evidence="3 4">CECT 3266</strain>
    </source>
</reference>
<evidence type="ECO:0000313" key="3">
    <source>
        <dbReference type="EMBL" id="MBB4895393.1"/>
    </source>
</evidence>
<dbReference type="InterPro" id="IPR001962">
    <property type="entry name" value="Asn_synthase"/>
</dbReference>
<comment type="caution">
    <text evidence="3">The sequence shown here is derived from an EMBL/GenBank/DDBJ whole genome shotgun (WGS) entry which is preliminary data.</text>
</comment>
<evidence type="ECO:0000313" key="4">
    <source>
        <dbReference type="Proteomes" id="UP000556084"/>
    </source>
</evidence>
<protein>
    <recommendedName>
        <fullName evidence="2">Asparagine synthetase domain-containing protein</fullName>
    </recommendedName>
</protein>
<evidence type="ECO:0000256" key="1">
    <source>
        <dbReference type="SAM" id="MobiDB-lite"/>
    </source>
</evidence>
<dbReference type="AlphaFoldDB" id="A0A7W7LTA6"/>
<sequence>MRDLTELDALARRLPGSFHLVAALDGRLRVQGTGSGLRLVFHAAVDGVQVAATSADVLAAATGEEPDEERLAVRLLWPVPYPLFETSLWRGVTAVPHEEALIIAPDGRTTRRSRWWTPPEPTLSLAEGAPLAREALSQAVDARTDAGGVVSCDLSGGLDSTSVCFLAARSPAHVVAGTWPEPSSSAPPCSSWTSPSPRLPGTGGEPGPAHRGNERARGDAAALTPRRAPPPGRAPEVIHRPGPGVRRRVACRS</sequence>
<dbReference type="Gene3D" id="3.40.50.620">
    <property type="entry name" value="HUPs"/>
    <property type="match status" value="1"/>
</dbReference>